<feature type="compositionally biased region" description="Basic and acidic residues" evidence="1">
    <location>
        <begin position="39"/>
        <end position="56"/>
    </location>
</feature>
<feature type="non-terminal residue" evidence="2">
    <location>
        <position position="1"/>
    </location>
</feature>
<sequence length="142" mass="15180">RLPSGRQNLGHLPSGSVSMVTPLPTNVRGGTDVVMKGTEPSERPSHGHTVDSKDDDGNVGALTRESEFDEFPDSDLDGLLEADIEQLVGPALLRAPIAEADEPETRENEFIRASDPASGSFGSAVFASITPRTTHWDSSCHR</sequence>
<reference evidence="3" key="1">
    <citation type="journal article" date="2020" name="BMC Genomics">
        <title>Correction to: Identification and distribution of gene clusters required for synthesis of sphingolipid metabolism inhibitors in diverse species of the filamentous fungus Fusarium.</title>
        <authorList>
            <person name="Kim H.S."/>
            <person name="Lohmar J.M."/>
            <person name="Busman M."/>
            <person name="Brown D.W."/>
            <person name="Naumann T.A."/>
            <person name="Divon H.H."/>
            <person name="Lysoe E."/>
            <person name="Uhlig S."/>
            <person name="Proctor R.H."/>
        </authorList>
    </citation>
    <scope>NUCLEOTIDE SEQUENCE [LARGE SCALE GENOMIC DNA]</scope>
    <source>
        <strain evidence="3">NRRL 25331</strain>
    </source>
</reference>
<protein>
    <submittedName>
        <fullName evidence="2">Uncharacterized protein</fullName>
    </submittedName>
</protein>
<dbReference type="AlphaFoldDB" id="A0A8H5WIM5"/>
<comment type="caution">
    <text evidence="2">The sequence shown here is derived from an EMBL/GenBank/DDBJ whole genome shotgun (WGS) entry which is preliminary data.</text>
</comment>
<gene>
    <name evidence="2" type="ORF">FCIRC_12463</name>
</gene>
<organism evidence="2 3">
    <name type="scientific">Fusarium circinatum</name>
    <name type="common">Pitch canker fungus</name>
    <name type="synonym">Gibberella circinata</name>
    <dbReference type="NCBI Taxonomy" id="48490"/>
    <lineage>
        <taxon>Eukaryota</taxon>
        <taxon>Fungi</taxon>
        <taxon>Dikarya</taxon>
        <taxon>Ascomycota</taxon>
        <taxon>Pezizomycotina</taxon>
        <taxon>Sordariomycetes</taxon>
        <taxon>Hypocreomycetidae</taxon>
        <taxon>Hypocreales</taxon>
        <taxon>Nectriaceae</taxon>
        <taxon>Fusarium</taxon>
        <taxon>Fusarium fujikuroi species complex</taxon>
    </lineage>
</organism>
<dbReference type="EMBL" id="JAAQPE010000544">
    <property type="protein sequence ID" value="KAF5659538.1"/>
    <property type="molecule type" value="Genomic_DNA"/>
</dbReference>
<evidence type="ECO:0000256" key="1">
    <source>
        <dbReference type="SAM" id="MobiDB-lite"/>
    </source>
</evidence>
<name>A0A8H5WIM5_FUSCI</name>
<reference evidence="2 3" key="2">
    <citation type="submission" date="2020-05" db="EMBL/GenBank/DDBJ databases">
        <title>Identification and distribution of gene clusters putatively required for synthesis of sphingolipid metabolism inhibitors in phylogenetically diverse species of the filamentous fungus Fusarium.</title>
        <authorList>
            <person name="Kim H.-S."/>
            <person name="Busman M."/>
            <person name="Brown D.W."/>
            <person name="Divon H."/>
            <person name="Uhlig S."/>
            <person name="Proctor R.H."/>
        </authorList>
    </citation>
    <scope>NUCLEOTIDE SEQUENCE [LARGE SCALE GENOMIC DNA]</scope>
    <source>
        <strain evidence="2 3">NRRL 25331</strain>
    </source>
</reference>
<feature type="region of interest" description="Disordered" evidence="1">
    <location>
        <begin position="1"/>
        <end position="75"/>
    </location>
</feature>
<dbReference type="Proteomes" id="UP000572754">
    <property type="component" value="Unassembled WGS sequence"/>
</dbReference>
<proteinExistence type="predicted"/>
<evidence type="ECO:0000313" key="2">
    <source>
        <dbReference type="EMBL" id="KAF5659538.1"/>
    </source>
</evidence>
<keyword evidence="3" id="KW-1185">Reference proteome</keyword>
<accession>A0A8H5WIM5</accession>
<evidence type="ECO:0000313" key="3">
    <source>
        <dbReference type="Proteomes" id="UP000572754"/>
    </source>
</evidence>